<dbReference type="RefSeq" id="WP_250597997.1">
    <property type="nucleotide sequence ID" value="NZ_JAKRVY010000009.1"/>
</dbReference>
<evidence type="ECO:0000259" key="9">
    <source>
        <dbReference type="PROSITE" id="PS50110"/>
    </source>
</evidence>
<evidence type="ECO:0000256" key="8">
    <source>
        <dbReference type="PROSITE-ProRule" id="PRU00169"/>
    </source>
</evidence>
<dbReference type="InterPro" id="IPR001610">
    <property type="entry name" value="PAC"/>
</dbReference>
<dbReference type="PANTHER" id="PTHR47429:SF2">
    <property type="entry name" value="PROTEIN TWIN LOV 1"/>
    <property type="match status" value="1"/>
</dbReference>
<evidence type="ECO:0000256" key="7">
    <source>
        <dbReference type="ARBA" id="ARBA00023163"/>
    </source>
</evidence>
<evidence type="ECO:0000313" key="13">
    <source>
        <dbReference type="Proteomes" id="UP001202674"/>
    </source>
</evidence>
<accession>A0AAE3FSD6</accession>
<dbReference type="SUPFAM" id="SSF52172">
    <property type="entry name" value="CheY-like"/>
    <property type="match status" value="1"/>
</dbReference>
<dbReference type="InterPro" id="IPR000700">
    <property type="entry name" value="PAS-assoc_C"/>
</dbReference>
<dbReference type="SUPFAM" id="SSF88659">
    <property type="entry name" value="Sigma3 and sigma4 domains of RNA polymerase sigma factors"/>
    <property type="match status" value="1"/>
</dbReference>
<dbReference type="SMART" id="SM00091">
    <property type="entry name" value="PAS"/>
    <property type="match status" value="1"/>
</dbReference>
<dbReference type="AlphaFoldDB" id="A0AAE3FSD6"/>
<evidence type="ECO:0000256" key="2">
    <source>
        <dbReference type="ARBA" id="ARBA00022643"/>
    </source>
</evidence>
<keyword evidence="6" id="KW-0805">Transcription regulation</keyword>
<dbReference type="CDD" id="cd00130">
    <property type="entry name" value="PAS"/>
    <property type="match status" value="1"/>
</dbReference>
<dbReference type="PROSITE" id="PS50113">
    <property type="entry name" value="PAC"/>
    <property type="match status" value="1"/>
</dbReference>
<dbReference type="Proteomes" id="UP001202674">
    <property type="component" value="Unassembled WGS sequence"/>
</dbReference>
<dbReference type="GO" id="GO:0016301">
    <property type="term" value="F:kinase activity"/>
    <property type="evidence" value="ECO:0007669"/>
    <property type="project" value="UniProtKB-KW"/>
</dbReference>
<evidence type="ECO:0000256" key="5">
    <source>
        <dbReference type="ARBA" id="ARBA00022991"/>
    </source>
</evidence>
<evidence type="ECO:0000313" key="12">
    <source>
        <dbReference type="EMBL" id="MCL9814777.1"/>
    </source>
</evidence>
<dbReference type="EMBL" id="JAKRVY010000009">
    <property type="protein sequence ID" value="MCL9814777.1"/>
    <property type="molecule type" value="Genomic_DNA"/>
</dbReference>
<dbReference type="InterPro" id="IPR003018">
    <property type="entry name" value="GAF"/>
</dbReference>
<dbReference type="InterPro" id="IPR029016">
    <property type="entry name" value="GAF-like_dom_sf"/>
</dbReference>
<dbReference type="InterPro" id="IPR000014">
    <property type="entry name" value="PAS"/>
</dbReference>
<dbReference type="SMART" id="SM00086">
    <property type="entry name" value="PAC"/>
    <property type="match status" value="1"/>
</dbReference>
<dbReference type="NCBIfam" id="TIGR00229">
    <property type="entry name" value="sensory_box"/>
    <property type="match status" value="1"/>
</dbReference>
<evidence type="ECO:0000256" key="4">
    <source>
        <dbReference type="ARBA" id="ARBA00022777"/>
    </source>
</evidence>
<evidence type="ECO:0000259" key="10">
    <source>
        <dbReference type="PROSITE" id="PS50112"/>
    </source>
</evidence>
<dbReference type="Pfam" id="PF00072">
    <property type="entry name" value="Response_reg"/>
    <property type="match status" value="1"/>
</dbReference>
<keyword evidence="4" id="KW-0418">Kinase</keyword>
<dbReference type="Pfam" id="PF04967">
    <property type="entry name" value="HTH_10"/>
    <property type="match status" value="1"/>
</dbReference>
<keyword evidence="7" id="KW-0804">Transcription</keyword>
<keyword evidence="2" id="KW-0288">FMN</keyword>
<dbReference type="Pfam" id="PF13426">
    <property type="entry name" value="PAS_9"/>
    <property type="match status" value="1"/>
</dbReference>
<feature type="domain" description="PAC" evidence="11">
    <location>
        <begin position="214"/>
        <end position="266"/>
    </location>
</feature>
<dbReference type="GO" id="GO:0000160">
    <property type="term" value="P:phosphorelay signal transduction system"/>
    <property type="evidence" value="ECO:0007669"/>
    <property type="project" value="InterPro"/>
</dbReference>
<dbReference type="CDD" id="cd00156">
    <property type="entry name" value="REC"/>
    <property type="match status" value="1"/>
</dbReference>
<dbReference type="PANTHER" id="PTHR47429">
    <property type="entry name" value="PROTEIN TWIN LOV 1"/>
    <property type="match status" value="1"/>
</dbReference>
<evidence type="ECO:0000256" key="3">
    <source>
        <dbReference type="ARBA" id="ARBA00022679"/>
    </source>
</evidence>
<dbReference type="InterPro" id="IPR013324">
    <property type="entry name" value="RNA_pol_sigma_r3/r4-like"/>
</dbReference>
<proteinExistence type="predicted"/>
<sequence length="662" mass="73190">MSTAQTLLVHPEGGAQRVVATLEDAGCQVEHVEQATAALAKLSARQFDCLVSEHDLPGDDGLSLLSAVRETHPELPVILFTNSEQQEITTRAFENGVSRFLRKNGSASLEQLRIEVNEVTTRGAKPVNREEIEANRPTVEEISRAVQESPIGVTMSDPSLPGNPLVFVNEAWSELTGYDEEQMLGRNPRLLQGPGTDPEVVGELADAIEDEEQVTVEIRNYRSDGTPFWNELTVAPIYDNDGNLAHYVGFQNDVTDRKRTKQLAEQRAEKLAAERTVLQRIIMRVNGLLSDISRILVEENDREVIVQSVCDEVVDSENYVASWIGRTNPTDTQFELSSYSGTVEGIESKIELDSMPAAVGDAIESGTVETCTIGSETDAVLAPESVGARRLTVVPLIYQQKQYGALGVYAEGDNALDSREAQLFESIGQMIASGLNTVETARILTTSSVIELELELYDETFLLSAFAGAIDSEIEYIGLVGEKGSEIYIQVPQIGGEVEELLSLPDVESVRRISETDDGHQFAIGVSSTEPFDTLADYGASVLKIRAEPSRATISLEVPPEYDVRSILELLESEYDRIELRSKHEREGRKESFNECSTDIENRLTNRQMTALKAAHMNGYFEWPREVDGEEVAETMGITRQTFHQHLRAAEQKLVELIIEPN</sequence>
<name>A0AAE3FSD6_9EURY</name>
<dbReference type="InterPro" id="IPR011006">
    <property type="entry name" value="CheY-like_superfamily"/>
</dbReference>
<dbReference type="InterPro" id="IPR001789">
    <property type="entry name" value="Sig_transdc_resp-reg_receiver"/>
</dbReference>
<gene>
    <name evidence="12" type="ORF">AArcSt11_14045</name>
</gene>
<evidence type="ECO:0000256" key="6">
    <source>
        <dbReference type="ARBA" id="ARBA00023015"/>
    </source>
</evidence>
<keyword evidence="3" id="KW-0808">Transferase</keyword>
<organism evidence="12 13">
    <name type="scientific">Natranaeroarchaeum aerophilus</name>
    <dbReference type="NCBI Taxonomy" id="2917711"/>
    <lineage>
        <taxon>Archaea</taxon>
        <taxon>Methanobacteriati</taxon>
        <taxon>Methanobacteriota</taxon>
        <taxon>Stenosarchaea group</taxon>
        <taxon>Halobacteria</taxon>
        <taxon>Halobacteriales</taxon>
        <taxon>Natronoarchaeaceae</taxon>
        <taxon>Natranaeroarchaeum</taxon>
    </lineage>
</organism>
<reference evidence="12 13" key="1">
    <citation type="journal article" date="2022" name="Syst. Appl. Microbiol.">
        <title>Natronocalculus amylovorans gen. nov., sp. nov., and Natranaeroarchaeum aerophilus sp. nov., dominant culturable amylolytic natronoarchaea from hypersaline soda lakes in southwestern Siberia.</title>
        <authorList>
            <person name="Sorokin D.Y."/>
            <person name="Elcheninov A.G."/>
            <person name="Khizhniak T.V."/>
            <person name="Koenen M."/>
            <person name="Bale N.J."/>
            <person name="Damste J.S.S."/>
            <person name="Kublanov I.V."/>
        </authorList>
    </citation>
    <scope>NUCLEOTIDE SEQUENCE [LARGE SCALE GENOMIC DNA]</scope>
    <source>
        <strain evidence="12 13">AArc-St1-1</strain>
    </source>
</reference>
<dbReference type="SMART" id="SM00448">
    <property type="entry name" value="REC"/>
    <property type="match status" value="1"/>
</dbReference>
<dbReference type="SUPFAM" id="SSF55785">
    <property type="entry name" value="PYP-like sensor domain (PAS domain)"/>
    <property type="match status" value="1"/>
</dbReference>
<dbReference type="Pfam" id="PF13185">
    <property type="entry name" value="GAF_2"/>
    <property type="match status" value="1"/>
</dbReference>
<dbReference type="Gene3D" id="3.30.450.20">
    <property type="entry name" value="PAS domain"/>
    <property type="match status" value="1"/>
</dbReference>
<protein>
    <submittedName>
        <fullName evidence="12">PAS domain-containing protein</fullName>
    </submittedName>
</protein>
<keyword evidence="13" id="KW-1185">Reference proteome</keyword>
<dbReference type="PROSITE" id="PS50110">
    <property type="entry name" value="RESPONSE_REGULATORY"/>
    <property type="match status" value="1"/>
</dbReference>
<evidence type="ECO:0000259" key="11">
    <source>
        <dbReference type="PROSITE" id="PS50113"/>
    </source>
</evidence>
<feature type="domain" description="PAS" evidence="10">
    <location>
        <begin position="138"/>
        <end position="211"/>
    </location>
</feature>
<dbReference type="Pfam" id="PF15915">
    <property type="entry name" value="BAT"/>
    <property type="match status" value="1"/>
</dbReference>
<comment type="caution">
    <text evidence="8">Lacks conserved residue(s) required for the propagation of feature annotation.</text>
</comment>
<dbReference type="InterPro" id="IPR035965">
    <property type="entry name" value="PAS-like_dom_sf"/>
</dbReference>
<dbReference type="PROSITE" id="PS50112">
    <property type="entry name" value="PAS"/>
    <property type="match status" value="1"/>
</dbReference>
<dbReference type="Gene3D" id="3.30.450.40">
    <property type="match status" value="1"/>
</dbReference>
<evidence type="ECO:0000256" key="1">
    <source>
        <dbReference type="ARBA" id="ARBA00022630"/>
    </source>
</evidence>
<dbReference type="SUPFAM" id="SSF55781">
    <property type="entry name" value="GAF domain-like"/>
    <property type="match status" value="1"/>
</dbReference>
<dbReference type="InterPro" id="IPR007050">
    <property type="entry name" value="HTH_bacterioopsin"/>
</dbReference>
<feature type="domain" description="Response regulatory" evidence="9">
    <location>
        <begin position="1"/>
        <end position="118"/>
    </location>
</feature>
<keyword evidence="1" id="KW-0285">Flavoprotein</keyword>
<comment type="caution">
    <text evidence="12">The sequence shown here is derived from an EMBL/GenBank/DDBJ whole genome shotgun (WGS) entry which is preliminary data.</text>
</comment>
<dbReference type="Gene3D" id="3.40.50.2300">
    <property type="match status" value="1"/>
</dbReference>
<keyword evidence="5" id="KW-0157">Chromophore</keyword>
<dbReference type="InterPro" id="IPR031803">
    <property type="entry name" value="BAT_GAF/HTH-assoc"/>
</dbReference>